<proteinExistence type="predicted"/>
<dbReference type="Proteomes" id="UP000076959">
    <property type="component" value="Unassembled WGS sequence"/>
</dbReference>
<dbReference type="STRING" id="1505087.AYJ54_39180"/>
<protein>
    <submittedName>
        <fullName evidence="2">Uncharacterized protein</fullName>
    </submittedName>
</protein>
<evidence type="ECO:0000313" key="3">
    <source>
        <dbReference type="Proteomes" id="UP000076959"/>
    </source>
</evidence>
<evidence type="ECO:0000256" key="1">
    <source>
        <dbReference type="SAM" id="Phobius"/>
    </source>
</evidence>
<organism evidence="2 3">
    <name type="scientific">Bradyrhizobium centrolobii</name>
    <dbReference type="NCBI Taxonomy" id="1505087"/>
    <lineage>
        <taxon>Bacteria</taxon>
        <taxon>Pseudomonadati</taxon>
        <taxon>Pseudomonadota</taxon>
        <taxon>Alphaproteobacteria</taxon>
        <taxon>Hyphomicrobiales</taxon>
        <taxon>Nitrobacteraceae</taxon>
        <taxon>Bradyrhizobium</taxon>
    </lineage>
</organism>
<accession>A0A176Z627</accession>
<keyword evidence="1" id="KW-1133">Transmembrane helix</keyword>
<keyword evidence="3" id="KW-1185">Reference proteome</keyword>
<evidence type="ECO:0000313" key="2">
    <source>
        <dbReference type="EMBL" id="OAF15847.1"/>
    </source>
</evidence>
<name>A0A176Z627_9BRAD</name>
<dbReference type="EMBL" id="LUUB01000021">
    <property type="protein sequence ID" value="OAF15847.1"/>
    <property type="molecule type" value="Genomic_DNA"/>
</dbReference>
<keyword evidence="1" id="KW-0812">Transmembrane</keyword>
<dbReference type="AlphaFoldDB" id="A0A176Z627"/>
<reference evidence="2 3" key="1">
    <citation type="submission" date="2016-03" db="EMBL/GenBank/DDBJ databases">
        <title>Draft Genome Sequence of the Strain BR 10245 (Bradyrhizobium sp.) isolated from nodules of Centrolobium paraense.</title>
        <authorList>
            <person name="Simoes-Araujo J.L.Sr."/>
            <person name="Barauna A.C."/>
            <person name="Silva K."/>
            <person name="Zilli J.E."/>
        </authorList>
    </citation>
    <scope>NUCLEOTIDE SEQUENCE [LARGE SCALE GENOMIC DNA]</scope>
    <source>
        <strain evidence="2 3">BR 10245</strain>
    </source>
</reference>
<sequence>MYKPRRRQTSDRISLVSETPERTTVMAGSSLSSTAASEQSKTATAATPWLMPVAAFVVLLGAVWLSLYAAYVLLPFLRPGSVVIADAKFDTLVKGAMFGPQDRNRVMVFGHSKLLSALRPRELDAAVGPGFRSYNLGLPGEVHFLPILEAALSAGNVPTHLLLTIPWDDKREAAGFADVVRDDNALASTLFPFRNLPRDTALFVVQNRNRLSDAVRDVEIQRSAMLNDRGWYFIKSQSHYPGDRLPDDYALPADHPARAEIRVIPEKSVARARLEQLARQYRFQILLVPLFFRAGEAAPLPPADNAKLTTISDHPLIRVLGPDYFTYPPALFADPQHMNPAGAQVYTADLAKLLRDSGAFD</sequence>
<feature type="transmembrane region" description="Helical" evidence="1">
    <location>
        <begin position="49"/>
        <end position="74"/>
    </location>
</feature>
<gene>
    <name evidence="2" type="ORF">AYJ54_39180</name>
</gene>
<keyword evidence="1" id="KW-0472">Membrane</keyword>
<comment type="caution">
    <text evidence="2">The sequence shown here is derived from an EMBL/GenBank/DDBJ whole genome shotgun (WGS) entry which is preliminary data.</text>
</comment>